<evidence type="ECO:0000256" key="1">
    <source>
        <dbReference type="ARBA" id="ARBA00022705"/>
    </source>
</evidence>
<dbReference type="InterPro" id="IPR012340">
    <property type="entry name" value="NA-bd_OB-fold"/>
</dbReference>
<reference evidence="4" key="1">
    <citation type="journal article" date="2015" name="MBio">
        <title>Eco-Evolutionary Dynamics of Episomes among Ecologically Cohesive Bacterial Populations.</title>
        <authorList>
            <person name="Xue H."/>
            <person name="Cordero O.X."/>
            <person name="Camas F.M."/>
            <person name="Trimble W."/>
            <person name="Meyer F."/>
            <person name="Guglielmini J."/>
            <person name="Rocha E.P."/>
            <person name="Polz M.F."/>
        </authorList>
    </citation>
    <scope>NUCLEOTIDE SEQUENCE</scope>
    <source>
        <strain evidence="4">FF_59</strain>
    </source>
</reference>
<dbReference type="GO" id="GO:0006260">
    <property type="term" value="P:DNA replication"/>
    <property type="evidence" value="ECO:0007669"/>
    <property type="project" value="UniProtKB-KW"/>
</dbReference>
<sequence>MLKIEVFKEDVKVTSRTMPGKDGKPPRTIYEQDAYAHLQGRFPTLTKVQLEEGQPPYEAGFYTFHSSSYIVNNFGTVELKKYGKIITPMEVDL</sequence>
<protein>
    <recommendedName>
        <fullName evidence="3">Single-stranded DNA-binding protein</fullName>
    </recommendedName>
</protein>
<dbReference type="GO" id="GO:0003697">
    <property type="term" value="F:single-stranded DNA binding"/>
    <property type="evidence" value="ECO:0007669"/>
    <property type="project" value="InterPro"/>
</dbReference>
<keyword evidence="2" id="KW-0238">DNA-binding</keyword>
<name>A0A0H3ZIK4_9VIBR</name>
<evidence type="ECO:0000313" key="4">
    <source>
        <dbReference type="EMBL" id="AKN35748.1"/>
    </source>
</evidence>
<keyword evidence="1" id="KW-0235">DNA replication</keyword>
<dbReference type="AlphaFoldDB" id="A0A0H3ZIK4"/>
<dbReference type="Gene3D" id="2.40.50.140">
    <property type="entry name" value="Nucleic acid-binding proteins"/>
    <property type="match status" value="1"/>
</dbReference>
<dbReference type="InterPro" id="IPR003512">
    <property type="entry name" value="Phage_M13_G5P_DNA-bd"/>
</dbReference>
<organism evidence="4">
    <name type="scientific">Vibrio tasmaniensis</name>
    <dbReference type="NCBI Taxonomy" id="212663"/>
    <lineage>
        <taxon>Bacteria</taxon>
        <taxon>Pseudomonadati</taxon>
        <taxon>Pseudomonadota</taxon>
        <taxon>Gammaproteobacteria</taxon>
        <taxon>Vibrionales</taxon>
        <taxon>Vibrionaceae</taxon>
        <taxon>Vibrio</taxon>
    </lineage>
</organism>
<evidence type="ECO:0000256" key="2">
    <source>
        <dbReference type="ARBA" id="ARBA00023125"/>
    </source>
</evidence>
<accession>A0A0H3ZIK4</accession>
<dbReference type="Pfam" id="PF02303">
    <property type="entry name" value="Phage_DNA_bind"/>
    <property type="match status" value="1"/>
</dbReference>
<proteinExistence type="predicted"/>
<dbReference type="SUPFAM" id="SSF50249">
    <property type="entry name" value="Nucleic acid-binding proteins"/>
    <property type="match status" value="1"/>
</dbReference>
<evidence type="ECO:0000256" key="3">
    <source>
        <dbReference type="ARBA" id="ARBA00030596"/>
    </source>
</evidence>
<dbReference type="EMBL" id="KP795451">
    <property type="protein sequence ID" value="AKN35748.1"/>
    <property type="molecule type" value="Genomic_DNA"/>
</dbReference>